<dbReference type="GO" id="GO:0032934">
    <property type="term" value="F:sterol binding"/>
    <property type="evidence" value="ECO:0007669"/>
    <property type="project" value="InterPro"/>
</dbReference>
<dbReference type="GO" id="GO:0015918">
    <property type="term" value="P:sterol transport"/>
    <property type="evidence" value="ECO:0007669"/>
    <property type="project" value="InterPro"/>
</dbReference>
<dbReference type="OrthoDB" id="6489092at2759"/>
<keyword evidence="3" id="KW-0964">Secreted</keyword>
<evidence type="ECO:0000259" key="5">
    <source>
        <dbReference type="SMART" id="SM00737"/>
    </source>
</evidence>
<evidence type="ECO:0000256" key="1">
    <source>
        <dbReference type="ARBA" id="ARBA00004613"/>
    </source>
</evidence>
<dbReference type="InterPro" id="IPR003172">
    <property type="entry name" value="ML_dom"/>
</dbReference>
<dbReference type="Gene3D" id="2.60.40.770">
    <property type="match status" value="1"/>
</dbReference>
<accession>A0A9N9XNI4</accession>
<dbReference type="InterPro" id="IPR014756">
    <property type="entry name" value="Ig_E-set"/>
</dbReference>
<dbReference type="AlphaFoldDB" id="A0A9N9XNI4"/>
<keyword evidence="7" id="KW-1185">Reference proteome</keyword>
<dbReference type="Proteomes" id="UP001153712">
    <property type="component" value="Chromosome 4"/>
</dbReference>
<evidence type="ECO:0000256" key="4">
    <source>
        <dbReference type="SAM" id="SignalP"/>
    </source>
</evidence>
<evidence type="ECO:0000256" key="2">
    <source>
        <dbReference type="ARBA" id="ARBA00006370"/>
    </source>
</evidence>
<dbReference type="FunFam" id="2.60.40.770:FF:000001">
    <property type="entry name" value="NPC intracellular cholesterol transporter 2"/>
    <property type="match status" value="1"/>
</dbReference>
<feature type="domain" description="MD-2-related lipid-recognition" evidence="5">
    <location>
        <begin position="40"/>
        <end position="169"/>
    </location>
</feature>
<dbReference type="PANTHER" id="PTHR11306:SF68">
    <property type="entry name" value="NPC INTRACELLULAR CHOLESTEROL TRANSPORTER 2"/>
    <property type="match status" value="1"/>
</dbReference>
<organism evidence="6 7">
    <name type="scientific">Phyllotreta striolata</name>
    <name type="common">Striped flea beetle</name>
    <name type="synonym">Crioceris striolata</name>
    <dbReference type="NCBI Taxonomy" id="444603"/>
    <lineage>
        <taxon>Eukaryota</taxon>
        <taxon>Metazoa</taxon>
        <taxon>Ecdysozoa</taxon>
        <taxon>Arthropoda</taxon>
        <taxon>Hexapoda</taxon>
        <taxon>Insecta</taxon>
        <taxon>Pterygota</taxon>
        <taxon>Neoptera</taxon>
        <taxon>Endopterygota</taxon>
        <taxon>Coleoptera</taxon>
        <taxon>Polyphaga</taxon>
        <taxon>Cucujiformia</taxon>
        <taxon>Chrysomeloidea</taxon>
        <taxon>Chrysomelidae</taxon>
        <taxon>Galerucinae</taxon>
        <taxon>Alticini</taxon>
        <taxon>Phyllotreta</taxon>
    </lineage>
</organism>
<sequence length="174" mass="19330">MKTLVLLTALFACASAGIIKTVLDLDEVNAVSNQRLLAPVEKCEQDCLTPAEVQFYSGNRPCRESPCEIYTGEKINMIVNFTAPNYLENLEPKLDMHISILSFPVDIGEPNACHQITNTMCPLVKDEPVSYKPEFYLPSLIPDKTVASLQLSLLDKDTNKSVFCFSIDVQLLSN</sequence>
<evidence type="ECO:0000313" key="6">
    <source>
        <dbReference type="EMBL" id="CAG9861010.1"/>
    </source>
</evidence>
<name>A0A9N9XNI4_PHYSR</name>
<reference evidence="6" key="1">
    <citation type="submission" date="2022-01" db="EMBL/GenBank/DDBJ databases">
        <authorList>
            <person name="King R."/>
        </authorList>
    </citation>
    <scope>NUCLEOTIDE SEQUENCE</scope>
</reference>
<feature type="chain" id="PRO_5040501114" description="MD-2-related lipid-recognition domain-containing protein" evidence="4">
    <location>
        <begin position="17"/>
        <end position="174"/>
    </location>
</feature>
<protein>
    <recommendedName>
        <fullName evidence="5">MD-2-related lipid-recognition domain-containing protein</fullName>
    </recommendedName>
</protein>
<dbReference type="EMBL" id="OU900097">
    <property type="protein sequence ID" value="CAG9861010.1"/>
    <property type="molecule type" value="Genomic_DNA"/>
</dbReference>
<dbReference type="PANTHER" id="PTHR11306">
    <property type="entry name" value="NIEMANN PICK TYPE C2 PROTEIN NPC2-RELATED"/>
    <property type="match status" value="1"/>
</dbReference>
<dbReference type="Pfam" id="PF02221">
    <property type="entry name" value="E1_DerP2_DerF2"/>
    <property type="match status" value="1"/>
</dbReference>
<comment type="similarity">
    <text evidence="2">Belongs to the NPC2 family.</text>
</comment>
<feature type="signal peptide" evidence="4">
    <location>
        <begin position="1"/>
        <end position="16"/>
    </location>
</feature>
<dbReference type="SUPFAM" id="SSF81296">
    <property type="entry name" value="E set domains"/>
    <property type="match status" value="1"/>
</dbReference>
<evidence type="ECO:0000313" key="7">
    <source>
        <dbReference type="Proteomes" id="UP001153712"/>
    </source>
</evidence>
<proteinExistence type="inferred from homology"/>
<comment type="subcellular location">
    <subcellularLocation>
        <location evidence="1">Secreted</location>
    </subcellularLocation>
</comment>
<evidence type="ECO:0000256" key="3">
    <source>
        <dbReference type="ARBA" id="ARBA00022525"/>
    </source>
</evidence>
<dbReference type="InterPro" id="IPR039670">
    <property type="entry name" value="NPC2-like"/>
</dbReference>
<gene>
    <name evidence="6" type="ORF">PHYEVI_LOCUS7357</name>
</gene>
<dbReference type="SMART" id="SM00737">
    <property type="entry name" value="ML"/>
    <property type="match status" value="1"/>
</dbReference>
<keyword evidence="4" id="KW-0732">Signal</keyword>
<dbReference type="GO" id="GO:0005576">
    <property type="term" value="C:extracellular region"/>
    <property type="evidence" value="ECO:0007669"/>
    <property type="project" value="UniProtKB-SubCell"/>
</dbReference>